<feature type="transmembrane region" description="Helical" evidence="11">
    <location>
        <begin position="100"/>
        <end position="121"/>
    </location>
</feature>
<keyword evidence="9 11" id="KW-0472">Membrane</keyword>
<dbReference type="GO" id="GO:0005216">
    <property type="term" value="F:monoatomic ion channel activity"/>
    <property type="evidence" value="ECO:0007669"/>
    <property type="project" value="InterPro"/>
</dbReference>
<evidence type="ECO:0000256" key="3">
    <source>
        <dbReference type="ARBA" id="ARBA00022543"/>
    </source>
</evidence>
<evidence type="ECO:0000256" key="2">
    <source>
        <dbReference type="ARBA" id="ARBA00008130"/>
    </source>
</evidence>
<dbReference type="PANTHER" id="PTHR28286">
    <property type="match status" value="1"/>
</dbReference>
<evidence type="ECO:0000256" key="9">
    <source>
        <dbReference type="ARBA" id="ARBA00023136"/>
    </source>
</evidence>
<feature type="transmembrane region" description="Helical" evidence="11">
    <location>
        <begin position="72"/>
        <end position="91"/>
    </location>
</feature>
<gene>
    <name evidence="12" type="ORF">DL238_02620</name>
</gene>
<feature type="transmembrane region" description="Helical" evidence="11">
    <location>
        <begin position="167"/>
        <end position="185"/>
    </location>
</feature>
<evidence type="ECO:0000256" key="6">
    <source>
        <dbReference type="ARBA" id="ARBA00022925"/>
    </source>
</evidence>
<keyword evidence="13" id="KW-1185">Reference proteome</keyword>
<dbReference type="GO" id="GO:0009881">
    <property type="term" value="F:photoreceptor activity"/>
    <property type="evidence" value="ECO:0007669"/>
    <property type="project" value="UniProtKB-KW"/>
</dbReference>
<proteinExistence type="inferred from homology"/>
<comment type="similarity">
    <text evidence="2">Belongs to the archaeal/bacterial/fungal opsin family.</text>
</comment>
<evidence type="ECO:0000256" key="5">
    <source>
        <dbReference type="ARBA" id="ARBA00022692"/>
    </source>
</evidence>
<dbReference type="PANTHER" id="PTHR28286:SF2">
    <property type="entry name" value="BACTERIORHODOPSIN _OPSIN, NOPA (EUROFUNG)"/>
    <property type="match status" value="1"/>
</dbReference>
<comment type="caution">
    <text evidence="12">The sequence shown here is derived from an EMBL/GenBank/DDBJ whole genome shotgun (WGS) entry which is preliminary data.</text>
</comment>
<reference evidence="12 13" key="1">
    <citation type="submission" date="2018-07" db="EMBL/GenBank/DDBJ databases">
        <title>Erythrobacter nanhaiensis sp. nov., a novel member of the genus Erythrobacter isolated from the South China Sea.</title>
        <authorList>
            <person name="Chen X."/>
            <person name="Liu J."/>
        </authorList>
    </citation>
    <scope>NUCLEOTIDE SEQUENCE [LARGE SCALE GENOMIC DNA]</scope>
    <source>
        <strain evidence="12 13">S-5</strain>
    </source>
</reference>
<dbReference type="Proteomes" id="UP000254101">
    <property type="component" value="Unassembled WGS sequence"/>
</dbReference>
<evidence type="ECO:0000256" key="11">
    <source>
        <dbReference type="SAM" id="Phobius"/>
    </source>
</evidence>
<feature type="transmembrane region" description="Helical" evidence="11">
    <location>
        <begin position="191"/>
        <end position="214"/>
    </location>
</feature>
<dbReference type="PROSITE" id="PS00950">
    <property type="entry name" value="BACTERIAL_OPSIN_1"/>
    <property type="match status" value="1"/>
</dbReference>
<keyword evidence="3" id="KW-0600">Photoreceptor protein</keyword>
<dbReference type="SMART" id="SM01021">
    <property type="entry name" value="Bac_rhodopsin"/>
    <property type="match status" value="1"/>
</dbReference>
<evidence type="ECO:0000256" key="8">
    <source>
        <dbReference type="ARBA" id="ARBA00022991"/>
    </source>
</evidence>
<feature type="transmembrane region" description="Helical" evidence="11">
    <location>
        <begin position="38"/>
        <end position="60"/>
    </location>
</feature>
<dbReference type="SUPFAM" id="SSF81321">
    <property type="entry name" value="Family A G protein-coupled receptor-like"/>
    <property type="match status" value="1"/>
</dbReference>
<dbReference type="EMBL" id="QRBB01000001">
    <property type="protein sequence ID" value="RDS76605.1"/>
    <property type="molecule type" value="Genomic_DNA"/>
</dbReference>
<organism evidence="12 13">
    <name type="scientific">Alteriqipengyuania lutimaris</name>
    <dbReference type="NCBI Taxonomy" id="1538146"/>
    <lineage>
        <taxon>Bacteria</taxon>
        <taxon>Pseudomonadati</taxon>
        <taxon>Pseudomonadota</taxon>
        <taxon>Alphaproteobacteria</taxon>
        <taxon>Sphingomonadales</taxon>
        <taxon>Erythrobacteraceae</taxon>
        <taxon>Alteriqipengyuania</taxon>
    </lineage>
</organism>
<dbReference type="RefSeq" id="WP_115490833.1">
    <property type="nucleotide sequence ID" value="NZ_JACHWW010000001.1"/>
</dbReference>
<accession>A0A395LIT7</accession>
<feature type="transmembrane region" description="Helical" evidence="11">
    <location>
        <begin position="6"/>
        <end position="26"/>
    </location>
</feature>
<dbReference type="PRINTS" id="PR00251">
    <property type="entry name" value="BACTRLOPSIN"/>
</dbReference>
<protein>
    <recommendedName>
        <fullName evidence="14">Rhodopsin</fullName>
    </recommendedName>
</protein>
<sequence>MSAIQLPLLIGFAIMAIGSIAIFLHGPKGREFRHDTQFHSVVPFIAATAYLAMFLGTGVVEIGATQTFFPRYADWAVTTPILLAGLILTGLHEHPRHSTFILPAIILDVIMIATGLLAALSEGDARWIWFAWSCAAFFGVLFILWGPVKAIGDNLGGGIERVYRRNLVFLTAVWLVYPVVFAFGPEGLQSISTVASVWIVLALDVVAKVVYGFVATARFNTLPGAHANEAGSAG</sequence>
<evidence type="ECO:0000256" key="1">
    <source>
        <dbReference type="ARBA" id="ARBA00004141"/>
    </source>
</evidence>
<dbReference type="OrthoDB" id="70408at2"/>
<keyword evidence="5 11" id="KW-0812">Transmembrane</keyword>
<evidence type="ECO:0000313" key="12">
    <source>
        <dbReference type="EMBL" id="RDS76605.1"/>
    </source>
</evidence>
<dbReference type="Gene3D" id="1.20.1070.10">
    <property type="entry name" value="Rhodopsin 7-helix transmembrane proteins"/>
    <property type="match status" value="1"/>
</dbReference>
<dbReference type="InterPro" id="IPR001425">
    <property type="entry name" value="Arc/bac/fun_rhodopsins"/>
</dbReference>
<dbReference type="GO" id="GO:0007602">
    <property type="term" value="P:phototransduction"/>
    <property type="evidence" value="ECO:0007669"/>
    <property type="project" value="UniProtKB-KW"/>
</dbReference>
<keyword evidence="7 11" id="KW-1133">Transmembrane helix</keyword>
<dbReference type="InterPro" id="IPR018229">
    <property type="entry name" value="Rhodopsin_retinal_BS"/>
</dbReference>
<evidence type="ECO:0000256" key="10">
    <source>
        <dbReference type="ARBA" id="ARBA00023170"/>
    </source>
</evidence>
<evidence type="ECO:0008006" key="14">
    <source>
        <dbReference type="Google" id="ProtNLM"/>
    </source>
</evidence>
<evidence type="ECO:0000313" key="13">
    <source>
        <dbReference type="Proteomes" id="UP000254101"/>
    </source>
</evidence>
<keyword evidence="6" id="KW-0681">Retinal protein</keyword>
<evidence type="ECO:0000256" key="4">
    <source>
        <dbReference type="ARBA" id="ARBA00022606"/>
    </source>
</evidence>
<feature type="transmembrane region" description="Helical" evidence="11">
    <location>
        <begin position="127"/>
        <end position="146"/>
    </location>
</feature>
<dbReference type="Pfam" id="PF01036">
    <property type="entry name" value="Bac_rhodopsin"/>
    <property type="match status" value="1"/>
</dbReference>
<keyword evidence="8" id="KW-0157">Chromophore</keyword>
<dbReference type="AlphaFoldDB" id="A0A395LIT7"/>
<keyword evidence="10" id="KW-0675">Receptor</keyword>
<keyword evidence="4" id="KW-0716">Sensory transduction</keyword>
<dbReference type="GO" id="GO:0016020">
    <property type="term" value="C:membrane"/>
    <property type="evidence" value="ECO:0007669"/>
    <property type="project" value="UniProtKB-SubCell"/>
</dbReference>
<name>A0A395LIT7_9SPHN</name>
<evidence type="ECO:0000256" key="7">
    <source>
        <dbReference type="ARBA" id="ARBA00022989"/>
    </source>
</evidence>
<comment type="subcellular location">
    <subcellularLocation>
        <location evidence="1">Membrane</location>
        <topology evidence="1">Multi-pass membrane protein</topology>
    </subcellularLocation>
</comment>